<dbReference type="EMBL" id="CP036263">
    <property type="protein sequence ID" value="QDS98878.1"/>
    <property type="molecule type" value="Genomic_DNA"/>
</dbReference>
<dbReference type="OrthoDB" id="211904at2"/>
<evidence type="ECO:0000313" key="2">
    <source>
        <dbReference type="EMBL" id="QDS98878.1"/>
    </source>
</evidence>
<dbReference type="PROSITE" id="PS51257">
    <property type="entry name" value="PROKAR_LIPOPROTEIN"/>
    <property type="match status" value="1"/>
</dbReference>
<dbReference type="Gene3D" id="3.30.910.20">
    <property type="entry name" value="Skp domain"/>
    <property type="match status" value="1"/>
</dbReference>
<evidence type="ECO:0000256" key="1">
    <source>
        <dbReference type="SAM" id="MobiDB-lite"/>
    </source>
</evidence>
<dbReference type="RefSeq" id="WP_145060152.1">
    <property type="nucleotide sequence ID" value="NZ_CP036263.1"/>
</dbReference>
<dbReference type="AlphaFoldDB" id="A0A517MVH1"/>
<gene>
    <name evidence="2" type="ORF">HG15A2_21650</name>
</gene>
<dbReference type="InterPro" id="IPR024930">
    <property type="entry name" value="Skp_dom_sf"/>
</dbReference>
<dbReference type="KEGG" id="amob:HG15A2_21650"/>
<feature type="region of interest" description="Disordered" evidence="1">
    <location>
        <begin position="213"/>
        <end position="233"/>
    </location>
</feature>
<dbReference type="Pfam" id="PF03938">
    <property type="entry name" value="OmpH"/>
    <property type="match status" value="1"/>
</dbReference>
<dbReference type="SUPFAM" id="SSF111384">
    <property type="entry name" value="OmpH-like"/>
    <property type="match status" value="1"/>
</dbReference>
<sequence length="233" mass="25624">MPRRTTDFDTALALLLGIGLAITTGCGQQAAEEPVAASSSLQVGNVAVIDLDRVAQLLGQDKRITQTLTAQQTKLQKQLSELASTYRRQITQQQQVQRQQATSAENPKQGTISQGAAEQGAIQLASFQQQANAQLNKARQQVTRDLATQRSQLITEFRNQIKPYAREAARERGLSVILTHNDSVIYDYVASVDITQDVVDMILRQQQTARAATPASTQQATVQQTTYQQTTIR</sequence>
<dbReference type="GO" id="GO:0051082">
    <property type="term" value="F:unfolded protein binding"/>
    <property type="evidence" value="ECO:0007669"/>
    <property type="project" value="InterPro"/>
</dbReference>
<dbReference type="Proteomes" id="UP000319852">
    <property type="component" value="Chromosome"/>
</dbReference>
<dbReference type="SMART" id="SM00935">
    <property type="entry name" value="OmpH"/>
    <property type="match status" value="1"/>
</dbReference>
<reference evidence="2 3" key="1">
    <citation type="submission" date="2019-02" db="EMBL/GenBank/DDBJ databases">
        <title>Deep-cultivation of Planctomycetes and their phenomic and genomic characterization uncovers novel biology.</title>
        <authorList>
            <person name="Wiegand S."/>
            <person name="Jogler M."/>
            <person name="Boedeker C."/>
            <person name="Pinto D."/>
            <person name="Vollmers J."/>
            <person name="Rivas-Marin E."/>
            <person name="Kohn T."/>
            <person name="Peeters S.H."/>
            <person name="Heuer A."/>
            <person name="Rast P."/>
            <person name="Oberbeckmann S."/>
            <person name="Bunk B."/>
            <person name="Jeske O."/>
            <person name="Meyerdierks A."/>
            <person name="Storesund J.E."/>
            <person name="Kallscheuer N."/>
            <person name="Luecker S."/>
            <person name="Lage O.M."/>
            <person name="Pohl T."/>
            <person name="Merkel B.J."/>
            <person name="Hornburger P."/>
            <person name="Mueller R.-W."/>
            <person name="Bruemmer F."/>
            <person name="Labrenz M."/>
            <person name="Spormann A.M."/>
            <person name="Op den Camp H."/>
            <person name="Overmann J."/>
            <person name="Amann R."/>
            <person name="Jetten M.S.M."/>
            <person name="Mascher T."/>
            <person name="Medema M.H."/>
            <person name="Devos D.P."/>
            <person name="Kaster A.-K."/>
            <person name="Ovreas L."/>
            <person name="Rohde M."/>
            <person name="Galperin M.Y."/>
            <person name="Jogler C."/>
        </authorList>
    </citation>
    <scope>NUCLEOTIDE SEQUENCE [LARGE SCALE GENOMIC DNA]</scope>
    <source>
        <strain evidence="2 3">HG15A2</strain>
    </source>
</reference>
<evidence type="ECO:0000313" key="3">
    <source>
        <dbReference type="Proteomes" id="UP000319852"/>
    </source>
</evidence>
<proteinExistence type="predicted"/>
<keyword evidence="3" id="KW-1185">Reference proteome</keyword>
<dbReference type="InterPro" id="IPR005632">
    <property type="entry name" value="Chaperone_Skp"/>
</dbReference>
<organism evidence="2 3">
    <name type="scientific">Adhaeretor mobilis</name>
    <dbReference type="NCBI Taxonomy" id="1930276"/>
    <lineage>
        <taxon>Bacteria</taxon>
        <taxon>Pseudomonadati</taxon>
        <taxon>Planctomycetota</taxon>
        <taxon>Planctomycetia</taxon>
        <taxon>Pirellulales</taxon>
        <taxon>Lacipirellulaceae</taxon>
        <taxon>Adhaeretor</taxon>
    </lineage>
</organism>
<protein>
    <submittedName>
        <fullName evidence="2">Outer membrane protein (OmpH-like)</fullName>
    </submittedName>
</protein>
<accession>A0A517MVH1</accession>
<name>A0A517MVH1_9BACT</name>